<reference evidence="1" key="3">
    <citation type="submission" date="2025-09" db="UniProtKB">
        <authorList>
            <consortium name="Ensembl"/>
        </authorList>
    </citation>
    <scope>IDENTIFICATION</scope>
    <source>
        <strain evidence="1">Guanapo</strain>
    </source>
</reference>
<proteinExistence type="predicted"/>
<dbReference type="Gene3D" id="3.40.50.300">
    <property type="entry name" value="P-loop containing nucleotide triphosphate hydrolases"/>
    <property type="match status" value="1"/>
</dbReference>
<dbReference type="PANTHER" id="PTHR14241:SF1">
    <property type="entry name" value="INTERFERON-INDUCED PROTEIN 44-RELATED"/>
    <property type="match status" value="1"/>
</dbReference>
<dbReference type="Ensembl" id="ENSPRET00000007575.1">
    <property type="protein sequence ID" value="ENSPREP00000007483.1"/>
    <property type="gene ID" value="ENSPREG00000005137.1"/>
</dbReference>
<dbReference type="InterPro" id="IPR027417">
    <property type="entry name" value="P-loop_NTPase"/>
</dbReference>
<dbReference type="Bgee" id="ENSPREG00000005137">
    <property type="expression patterns" value="Expressed in head and 1 other cell type or tissue"/>
</dbReference>
<dbReference type="AlphaFoldDB" id="A0A3P9ND76"/>
<dbReference type="GeneTree" id="ENSGT00940000160560"/>
<reference evidence="1" key="2">
    <citation type="submission" date="2025-08" db="UniProtKB">
        <authorList>
            <consortium name="Ensembl"/>
        </authorList>
    </citation>
    <scope>IDENTIFICATION</scope>
    <source>
        <strain evidence="1">Guanapo</strain>
    </source>
</reference>
<organism evidence="1 2">
    <name type="scientific">Poecilia reticulata</name>
    <name type="common">Guppy</name>
    <name type="synonym">Acanthophacelus reticulatus</name>
    <dbReference type="NCBI Taxonomy" id="8081"/>
    <lineage>
        <taxon>Eukaryota</taxon>
        <taxon>Metazoa</taxon>
        <taxon>Chordata</taxon>
        <taxon>Craniata</taxon>
        <taxon>Vertebrata</taxon>
        <taxon>Euteleostomi</taxon>
        <taxon>Actinopterygii</taxon>
        <taxon>Neopterygii</taxon>
        <taxon>Teleostei</taxon>
        <taxon>Neoteleostei</taxon>
        <taxon>Acanthomorphata</taxon>
        <taxon>Ovalentaria</taxon>
        <taxon>Atherinomorphae</taxon>
        <taxon>Cyprinodontiformes</taxon>
        <taxon>Poeciliidae</taxon>
        <taxon>Poeciliinae</taxon>
        <taxon>Poecilia</taxon>
    </lineage>
</organism>
<dbReference type="PANTHER" id="PTHR14241">
    <property type="entry name" value="INTERFERON-INDUCED PROTEIN 44"/>
    <property type="match status" value="1"/>
</dbReference>
<sequence length="499" mass="56012">MTNDALTSSITSDGSFTRKYQTYKFKKGKGKFYPFVFNDIMGLEDRDGKGVRTDDLILALKGHMKDGYQFNPSSSLSDGDSGYNSSQSINDRVHVLVYVHSANAPQINPDVVKKMKEVREAASDLGIPQLVILTHIDEACGETQQNVNNVYMSKHLKKKIDDFSYTVGVPLNCIVPVKNYCDEIEINPDVDALILNALKLMIDFGDDYIEKINRLMTPQPSSSPPPSSFLKTPWREIYYGKNQELEEYMKNFQPQSEVKAIRVLLCGPVGVGKSSLINSVNSVLQGRITNRAPASNTTSDQSFTKKYKTYNFKKDRENNYPFVFNDIMGLEDGDERGIRTDDIILALKGHVMDGYKFKSSSSLSADDPDYISSPSISDRVHVLVYVYSADSPQMKPSVLQKMKEVREEASDLEIPQLGILSHIDKVCSETESDVKNVYMSKDLNEKMNDFSSSLGIPMNCILPVKNYSHETQLNPDIGTLILNALKMMIDFGDDYIDTL</sequence>
<reference evidence="2" key="1">
    <citation type="submission" date="2013-11" db="EMBL/GenBank/DDBJ databases">
        <title>The genomic landscape of the Guanapo guppy.</title>
        <authorList>
            <person name="Kuenstner A."/>
            <person name="Dreyer C."/>
        </authorList>
    </citation>
    <scope>NUCLEOTIDE SEQUENCE</scope>
    <source>
        <strain evidence="2">Guanapo</strain>
    </source>
</reference>
<dbReference type="STRING" id="8081.ENSPREP00000007483"/>
<keyword evidence="2" id="KW-1185">Reference proteome</keyword>
<evidence type="ECO:0000313" key="1">
    <source>
        <dbReference type="Ensembl" id="ENSPREP00000007483.1"/>
    </source>
</evidence>
<dbReference type="GO" id="GO:0006955">
    <property type="term" value="P:immune response"/>
    <property type="evidence" value="ECO:0007669"/>
    <property type="project" value="TreeGrafter"/>
</dbReference>
<protein>
    <submittedName>
        <fullName evidence="1">Uncharacterized protein</fullName>
    </submittedName>
</protein>
<dbReference type="CDD" id="cd00882">
    <property type="entry name" value="Ras_like_GTPase"/>
    <property type="match status" value="1"/>
</dbReference>
<dbReference type="Proteomes" id="UP000242638">
    <property type="component" value="Unassembled WGS sequence"/>
</dbReference>
<evidence type="ECO:0000313" key="2">
    <source>
        <dbReference type="Proteomes" id="UP000242638"/>
    </source>
</evidence>
<dbReference type="OMA" id="YHIKESR"/>
<name>A0A3P9ND76_POERE</name>
<accession>A0A3P9ND76</accession>
<dbReference type="SUPFAM" id="SSF52540">
    <property type="entry name" value="P-loop containing nucleoside triphosphate hydrolases"/>
    <property type="match status" value="2"/>
</dbReference>